<evidence type="ECO:0000259" key="2">
    <source>
        <dbReference type="Pfam" id="PF03572"/>
    </source>
</evidence>
<dbReference type="Pfam" id="PF03572">
    <property type="entry name" value="Peptidase_S41"/>
    <property type="match status" value="1"/>
</dbReference>
<dbReference type="InterPro" id="IPR005151">
    <property type="entry name" value="Tail-specific_protease"/>
</dbReference>
<dbReference type="InterPro" id="IPR029045">
    <property type="entry name" value="ClpP/crotonase-like_dom_sf"/>
</dbReference>
<gene>
    <name evidence="3" type="ordered locus">Emtol_0752</name>
</gene>
<feature type="domain" description="Tail specific protease" evidence="2">
    <location>
        <begin position="256"/>
        <end position="435"/>
    </location>
</feature>
<proteinExistence type="predicted"/>
<evidence type="ECO:0000313" key="4">
    <source>
        <dbReference type="Proteomes" id="UP000002875"/>
    </source>
</evidence>
<keyword evidence="1" id="KW-0732">Signal</keyword>
<name>A0ABN4AIM1_EMTOG</name>
<protein>
    <submittedName>
        <fullName evidence="3">Peptidase S41</fullName>
    </submittedName>
</protein>
<keyword evidence="4" id="KW-1185">Reference proteome</keyword>
<sequence>MKKAKMKLFLRYTLGILLVISQMHSVAQTYSASEIKEDLTKLKNELEQYHPDPYKYISKERFAFLYDSLTQKISGKYSLREAYFLFLPLVQAIGCGHTHMAPDRRLLSKANAYSQQPKFFPFSVRLINNKLLVSRNYSADKKITRGTEIIEIDGQPISTVLSQLEKISYYNGDGINPEARKYYTIREFRKLYYLWKGEKENFLISYLKQGQNKPKTAKIEGQSIDYMEKMLETRYPDVDEDTTGIVSYRLIDSTQKVAMVDIRSFMYGAKDYGRNMNFEGETRKIFRKLEENKIENLILDLRGNSGGIIEYSVFFLRYFANQPFDAYKVGFKEEGLQRLKQDYKKYDAYLAKEAAARINREFTLKNSEGYLESKYQQKQRPHDEFRYNKNLYVLINSGTFSAAALLVSKLHNMGMGTFVGMACGGAYDGCSAAQFSSIKLPNTELEVSLPLGRVLYNIDLNKYSKPILKPDFEVNSNVEDFLNNEDTVLKYTLNLIKSKVKVR</sequence>
<dbReference type="Proteomes" id="UP000002875">
    <property type="component" value="Chromosome"/>
</dbReference>
<evidence type="ECO:0000313" key="3">
    <source>
        <dbReference type="EMBL" id="AFK01904.1"/>
    </source>
</evidence>
<feature type="signal peptide" evidence="1">
    <location>
        <begin position="1"/>
        <end position="27"/>
    </location>
</feature>
<dbReference type="SUPFAM" id="SSF52096">
    <property type="entry name" value="ClpP/crotonase"/>
    <property type="match status" value="1"/>
</dbReference>
<dbReference type="PANTHER" id="PTHR32060">
    <property type="entry name" value="TAIL-SPECIFIC PROTEASE"/>
    <property type="match status" value="1"/>
</dbReference>
<reference evidence="3 4" key="1">
    <citation type="submission" date="2011-07" db="EMBL/GenBank/DDBJ databases">
        <title>The complete genome of chromosome of Emticicia oligotrophica DSM 17448.</title>
        <authorList>
            <consortium name="US DOE Joint Genome Institute (JGI-PGF)"/>
            <person name="Lucas S."/>
            <person name="Han J."/>
            <person name="Lapidus A."/>
            <person name="Bruce D."/>
            <person name="Goodwin L."/>
            <person name="Pitluck S."/>
            <person name="Peters L."/>
            <person name="Kyrpides N."/>
            <person name="Mavromatis K."/>
            <person name="Ivanova N."/>
            <person name="Ovchinnikova G."/>
            <person name="Teshima H."/>
            <person name="Detter J.C."/>
            <person name="Tapia R."/>
            <person name="Han C."/>
            <person name="Land M."/>
            <person name="Hauser L."/>
            <person name="Markowitz V."/>
            <person name="Cheng J.-F."/>
            <person name="Hugenholtz P."/>
            <person name="Woyke T."/>
            <person name="Wu D."/>
            <person name="Tindall B."/>
            <person name="Pomrenke H."/>
            <person name="Brambilla E."/>
            <person name="Klenk H.-P."/>
            <person name="Eisen J.A."/>
        </authorList>
    </citation>
    <scope>NUCLEOTIDE SEQUENCE [LARGE SCALE GENOMIC DNA]</scope>
    <source>
        <strain evidence="3 4">DSM 17448</strain>
    </source>
</reference>
<feature type="chain" id="PRO_5045233447" evidence="1">
    <location>
        <begin position="28"/>
        <end position="503"/>
    </location>
</feature>
<dbReference type="EMBL" id="CP002961">
    <property type="protein sequence ID" value="AFK01904.1"/>
    <property type="molecule type" value="Genomic_DNA"/>
</dbReference>
<organism evidence="3 4">
    <name type="scientific">Emticicia oligotrophica (strain DSM 17448 / CIP 109782 / MTCC 6937 / GPTSA100-15)</name>
    <dbReference type="NCBI Taxonomy" id="929562"/>
    <lineage>
        <taxon>Bacteria</taxon>
        <taxon>Pseudomonadati</taxon>
        <taxon>Bacteroidota</taxon>
        <taxon>Cytophagia</taxon>
        <taxon>Cytophagales</taxon>
        <taxon>Leadbetterellaceae</taxon>
        <taxon>Emticicia</taxon>
    </lineage>
</organism>
<accession>A0ABN4AIM1</accession>
<dbReference type="Gene3D" id="3.90.226.10">
    <property type="entry name" value="2-enoyl-CoA Hydratase, Chain A, domain 1"/>
    <property type="match status" value="1"/>
</dbReference>
<evidence type="ECO:0000256" key="1">
    <source>
        <dbReference type="SAM" id="SignalP"/>
    </source>
</evidence>
<dbReference type="RefSeq" id="WP_015027606.1">
    <property type="nucleotide sequence ID" value="NC_018748.1"/>
</dbReference>
<dbReference type="PANTHER" id="PTHR32060:SF30">
    <property type="entry name" value="CARBOXY-TERMINAL PROCESSING PROTEASE CTPA"/>
    <property type="match status" value="1"/>
</dbReference>